<organism evidence="3 4">
    <name type="scientific">Coprinopsis marcescibilis</name>
    <name type="common">Agaric fungus</name>
    <name type="synonym">Psathyrella marcescibilis</name>
    <dbReference type="NCBI Taxonomy" id="230819"/>
    <lineage>
        <taxon>Eukaryota</taxon>
        <taxon>Fungi</taxon>
        <taxon>Dikarya</taxon>
        <taxon>Basidiomycota</taxon>
        <taxon>Agaricomycotina</taxon>
        <taxon>Agaricomycetes</taxon>
        <taxon>Agaricomycetidae</taxon>
        <taxon>Agaricales</taxon>
        <taxon>Agaricineae</taxon>
        <taxon>Psathyrellaceae</taxon>
        <taxon>Coprinopsis</taxon>
    </lineage>
</organism>
<protein>
    <recommendedName>
        <fullName evidence="2">Conserved oligomeric Golgi complex subunit 3 C-terminal domain-containing protein</fullName>
    </recommendedName>
</protein>
<feature type="region of interest" description="Disordered" evidence="1">
    <location>
        <begin position="1"/>
        <end position="47"/>
    </location>
</feature>
<reference evidence="3 4" key="1">
    <citation type="journal article" date="2019" name="Nat. Ecol. Evol.">
        <title>Megaphylogeny resolves global patterns of mushroom evolution.</title>
        <authorList>
            <person name="Varga T."/>
            <person name="Krizsan K."/>
            <person name="Foldi C."/>
            <person name="Dima B."/>
            <person name="Sanchez-Garcia M."/>
            <person name="Sanchez-Ramirez S."/>
            <person name="Szollosi G.J."/>
            <person name="Szarkandi J.G."/>
            <person name="Papp V."/>
            <person name="Albert L."/>
            <person name="Andreopoulos W."/>
            <person name="Angelini C."/>
            <person name="Antonin V."/>
            <person name="Barry K.W."/>
            <person name="Bougher N.L."/>
            <person name="Buchanan P."/>
            <person name="Buyck B."/>
            <person name="Bense V."/>
            <person name="Catcheside P."/>
            <person name="Chovatia M."/>
            <person name="Cooper J."/>
            <person name="Damon W."/>
            <person name="Desjardin D."/>
            <person name="Finy P."/>
            <person name="Geml J."/>
            <person name="Haridas S."/>
            <person name="Hughes K."/>
            <person name="Justo A."/>
            <person name="Karasinski D."/>
            <person name="Kautmanova I."/>
            <person name="Kiss B."/>
            <person name="Kocsube S."/>
            <person name="Kotiranta H."/>
            <person name="LaButti K.M."/>
            <person name="Lechner B.E."/>
            <person name="Liimatainen K."/>
            <person name="Lipzen A."/>
            <person name="Lukacs Z."/>
            <person name="Mihaltcheva S."/>
            <person name="Morgado L.N."/>
            <person name="Niskanen T."/>
            <person name="Noordeloos M.E."/>
            <person name="Ohm R.A."/>
            <person name="Ortiz-Santana B."/>
            <person name="Ovrebo C."/>
            <person name="Racz N."/>
            <person name="Riley R."/>
            <person name="Savchenko A."/>
            <person name="Shiryaev A."/>
            <person name="Soop K."/>
            <person name="Spirin V."/>
            <person name="Szebenyi C."/>
            <person name="Tomsovsky M."/>
            <person name="Tulloss R.E."/>
            <person name="Uehling J."/>
            <person name="Grigoriev I.V."/>
            <person name="Vagvolgyi C."/>
            <person name="Papp T."/>
            <person name="Martin F.M."/>
            <person name="Miettinen O."/>
            <person name="Hibbett D.S."/>
            <person name="Nagy L.G."/>
        </authorList>
    </citation>
    <scope>NUCLEOTIDE SEQUENCE [LARGE SCALE GENOMIC DNA]</scope>
    <source>
        <strain evidence="3 4">CBS 121175</strain>
    </source>
</reference>
<evidence type="ECO:0000259" key="2">
    <source>
        <dbReference type="Pfam" id="PF20671"/>
    </source>
</evidence>
<name>A0A5C3KQ45_COPMA</name>
<feature type="domain" description="Conserved oligomeric Golgi complex subunit 3 C-terminal" evidence="2">
    <location>
        <begin position="38"/>
        <end position="127"/>
    </location>
</feature>
<dbReference type="OrthoDB" id="3058316at2759"/>
<keyword evidence="4" id="KW-1185">Reference proteome</keyword>
<dbReference type="GO" id="GO:0007030">
    <property type="term" value="P:Golgi organization"/>
    <property type="evidence" value="ECO:0007669"/>
    <property type="project" value="TreeGrafter"/>
</dbReference>
<dbReference type="EMBL" id="ML210246">
    <property type="protein sequence ID" value="TFK22225.1"/>
    <property type="molecule type" value="Genomic_DNA"/>
</dbReference>
<dbReference type="Pfam" id="PF20671">
    <property type="entry name" value="COG3_C"/>
    <property type="match status" value="1"/>
</dbReference>
<evidence type="ECO:0000313" key="3">
    <source>
        <dbReference type="EMBL" id="TFK22225.1"/>
    </source>
</evidence>
<sequence length="143" mass="16198">MFSVGDGMDSASSQTEPSGSGSGSEKAATTTTTPHSEAEAQRRTWPRLGLQDAQTRLFIKVHALIQSDIKYHTPKREDLDIIVGLQETWYPTVRKMVWILSQVHDFVKPPIFEDIAQEAALLCRRSFYPPAIWSKPDRRLAHY</sequence>
<dbReference type="GO" id="GO:0006886">
    <property type="term" value="P:intracellular protein transport"/>
    <property type="evidence" value="ECO:0007669"/>
    <property type="project" value="InterPro"/>
</dbReference>
<dbReference type="Proteomes" id="UP000307440">
    <property type="component" value="Unassembled WGS sequence"/>
</dbReference>
<feature type="compositionally biased region" description="Polar residues" evidence="1">
    <location>
        <begin position="10"/>
        <end position="19"/>
    </location>
</feature>
<dbReference type="GO" id="GO:0005801">
    <property type="term" value="C:cis-Golgi network"/>
    <property type="evidence" value="ECO:0007669"/>
    <property type="project" value="InterPro"/>
</dbReference>
<gene>
    <name evidence="3" type="ORF">FA15DRAFT_706562</name>
</gene>
<dbReference type="PANTHER" id="PTHR13302:SF8">
    <property type="entry name" value="CONSERVED OLIGOMERIC GOLGI COMPLEX SUBUNIT 3"/>
    <property type="match status" value="1"/>
</dbReference>
<dbReference type="InterPro" id="IPR007265">
    <property type="entry name" value="COG_su3"/>
</dbReference>
<dbReference type="STRING" id="230819.A0A5C3KQ45"/>
<evidence type="ECO:0000313" key="4">
    <source>
        <dbReference type="Proteomes" id="UP000307440"/>
    </source>
</evidence>
<accession>A0A5C3KQ45</accession>
<proteinExistence type="predicted"/>
<evidence type="ECO:0000256" key="1">
    <source>
        <dbReference type="SAM" id="MobiDB-lite"/>
    </source>
</evidence>
<dbReference type="AlphaFoldDB" id="A0A5C3KQ45"/>
<dbReference type="InterPro" id="IPR048685">
    <property type="entry name" value="COG3_C"/>
</dbReference>
<dbReference type="GO" id="GO:0017119">
    <property type="term" value="C:Golgi transport complex"/>
    <property type="evidence" value="ECO:0007669"/>
    <property type="project" value="TreeGrafter"/>
</dbReference>
<dbReference type="GO" id="GO:0016020">
    <property type="term" value="C:membrane"/>
    <property type="evidence" value="ECO:0007669"/>
    <property type="project" value="InterPro"/>
</dbReference>
<dbReference type="GO" id="GO:0006891">
    <property type="term" value="P:intra-Golgi vesicle-mediated transport"/>
    <property type="evidence" value="ECO:0007669"/>
    <property type="project" value="TreeGrafter"/>
</dbReference>
<dbReference type="PANTHER" id="PTHR13302">
    <property type="entry name" value="CONSERVED OLIGOMERIC GOLGI COMPLEX COMPONENT 3"/>
    <property type="match status" value="1"/>
</dbReference>